<dbReference type="PANTHER" id="PTHR48082:SF2">
    <property type="entry name" value="ATP SYNTHASE SUBUNIT ALPHA, MITOCHONDRIAL"/>
    <property type="match status" value="1"/>
</dbReference>
<name>A0A5A7PZZ3_STRAF</name>
<feature type="region of interest" description="Disordered" evidence="5">
    <location>
        <begin position="18"/>
        <end position="40"/>
    </location>
</feature>
<dbReference type="AlphaFoldDB" id="A0A5A7PZZ3"/>
<feature type="compositionally biased region" description="Polar residues" evidence="5">
    <location>
        <begin position="18"/>
        <end position="35"/>
    </location>
</feature>
<dbReference type="InterPro" id="IPR027417">
    <property type="entry name" value="P-loop_NTPase"/>
</dbReference>
<dbReference type="GO" id="GO:0005524">
    <property type="term" value="F:ATP binding"/>
    <property type="evidence" value="ECO:0007669"/>
    <property type="project" value="UniProtKB-KW"/>
</dbReference>
<proteinExistence type="inferred from homology"/>
<keyword evidence="3" id="KW-0375">Hydrogen ion transport</keyword>
<evidence type="ECO:0000256" key="1">
    <source>
        <dbReference type="ARBA" id="ARBA00008936"/>
    </source>
</evidence>
<evidence type="ECO:0000313" key="7">
    <source>
        <dbReference type="EMBL" id="GER38138.1"/>
    </source>
</evidence>
<evidence type="ECO:0000256" key="2">
    <source>
        <dbReference type="ARBA" id="ARBA00022448"/>
    </source>
</evidence>
<dbReference type="InterPro" id="IPR036121">
    <property type="entry name" value="ATPase_F1/V1/A1_a/bsu_N_sf"/>
</dbReference>
<evidence type="ECO:0000256" key="4">
    <source>
        <dbReference type="ARBA" id="ARBA00023065"/>
    </source>
</evidence>
<reference evidence="8" key="1">
    <citation type="journal article" date="2019" name="Curr. Biol.">
        <title>Genome Sequence of Striga asiatica Provides Insight into the Evolution of Plant Parasitism.</title>
        <authorList>
            <person name="Yoshida S."/>
            <person name="Kim S."/>
            <person name="Wafula E.K."/>
            <person name="Tanskanen J."/>
            <person name="Kim Y.M."/>
            <person name="Honaas L."/>
            <person name="Yang Z."/>
            <person name="Spallek T."/>
            <person name="Conn C.E."/>
            <person name="Ichihashi Y."/>
            <person name="Cheong K."/>
            <person name="Cui S."/>
            <person name="Der J.P."/>
            <person name="Gundlach H."/>
            <person name="Jiao Y."/>
            <person name="Hori C."/>
            <person name="Ishida J.K."/>
            <person name="Kasahara H."/>
            <person name="Kiba T."/>
            <person name="Kim M.S."/>
            <person name="Koo N."/>
            <person name="Laohavisit A."/>
            <person name="Lee Y.H."/>
            <person name="Lumba S."/>
            <person name="McCourt P."/>
            <person name="Mortimer J.C."/>
            <person name="Mutuku J.M."/>
            <person name="Nomura T."/>
            <person name="Sasaki-Sekimoto Y."/>
            <person name="Seto Y."/>
            <person name="Wang Y."/>
            <person name="Wakatake T."/>
            <person name="Sakakibara H."/>
            <person name="Demura T."/>
            <person name="Yamaguchi S."/>
            <person name="Yoneyama K."/>
            <person name="Manabe R.I."/>
            <person name="Nelson D.C."/>
            <person name="Schulman A.H."/>
            <person name="Timko M.P."/>
            <person name="dePamphilis C.W."/>
            <person name="Choi D."/>
            <person name="Shirasu K."/>
        </authorList>
    </citation>
    <scope>NUCLEOTIDE SEQUENCE [LARGE SCALE GENOMIC DNA]</scope>
    <source>
        <strain evidence="8">cv. UVA1</strain>
    </source>
</reference>
<dbReference type="Gene3D" id="2.40.30.20">
    <property type="match status" value="1"/>
</dbReference>
<dbReference type="InterPro" id="IPR023366">
    <property type="entry name" value="ATP_synth_asu-like_sf"/>
</dbReference>
<dbReference type="GO" id="GO:0045259">
    <property type="term" value="C:proton-transporting ATP synthase complex"/>
    <property type="evidence" value="ECO:0007669"/>
    <property type="project" value="InterPro"/>
</dbReference>
<keyword evidence="2" id="KW-0813">Transport</keyword>
<accession>A0A5A7PZZ3</accession>
<dbReference type="Proteomes" id="UP000325081">
    <property type="component" value="Unassembled WGS sequence"/>
</dbReference>
<feature type="domain" description="ATPase F1/V1/A1 complex alpha/beta subunit N-terminal" evidence="6">
    <location>
        <begin position="113"/>
        <end position="153"/>
    </location>
</feature>
<keyword evidence="8" id="KW-1185">Reference proteome</keyword>
<organism evidence="7 8">
    <name type="scientific">Striga asiatica</name>
    <name type="common">Asiatic witchweed</name>
    <name type="synonym">Buchnera asiatica</name>
    <dbReference type="NCBI Taxonomy" id="4170"/>
    <lineage>
        <taxon>Eukaryota</taxon>
        <taxon>Viridiplantae</taxon>
        <taxon>Streptophyta</taxon>
        <taxon>Embryophyta</taxon>
        <taxon>Tracheophyta</taxon>
        <taxon>Spermatophyta</taxon>
        <taxon>Magnoliopsida</taxon>
        <taxon>eudicotyledons</taxon>
        <taxon>Gunneridae</taxon>
        <taxon>Pentapetalae</taxon>
        <taxon>asterids</taxon>
        <taxon>lamiids</taxon>
        <taxon>Lamiales</taxon>
        <taxon>Orobanchaceae</taxon>
        <taxon>Buchnereae</taxon>
        <taxon>Striga</taxon>
    </lineage>
</organism>
<dbReference type="OrthoDB" id="9805536at2759"/>
<dbReference type="InterPro" id="IPR005294">
    <property type="entry name" value="ATP_synth_F1_asu"/>
</dbReference>
<keyword evidence="4" id="KW-0406">Ion transport</keyword>
<sequence length="306" mass="32953">MRDFPLIENQTLVSSITISSGRTNPGSGPNHPVTTESEDSPFPIDFEPNSPPIDHAALPPTPCVFPTGLNLSSILYFLYCVRSPIHAVKWCAMIKSQSFTEVLSAVVGLSALRIAFASCTIGIPLNLESNNVGVVLMGGGLMIQEGSSVKATGRIAQIPVSEAYLGRVINALAKPIDGRGEQILKEWTSGTMLRAHEVWSGCPISSTSKSLDHAPLRGSLNERDTRDHLSHRIKVDPYSCPSLGAYPLRKICKSVKREVNGELPNDFSFFVPFWGTPLQNSGLAINGEAMGTMESVTASDSIENES</sequence>
<comment type="caution">
    <text evidence="7">The sequence shown here is derived from an EMBL/GenBank/DDBJ whole genome shotgun (WGS) entry which is preliminary data.</text>
</comment>
<evidence type="ECO:0000259" key="6">
    <source>
        <dbReference type="Pfam" id="PF02874"/>
    </source>
</evidence>
<evidence type="ECO:0000313" key="8">
    <source>
        <dbReference type="Proteomes" id="UP000325081"/>
    </source>
</evidence>
<evidence type="ECO:0000256" key="3">
    <source>
        <dbReference type="ARBA" id="ARBA00022781"/>
    </source>
</evidence>
<dbReference type="Gene3D" id="3.40.50.300">
    <property type="entry name" value="P-loop containing nucleotide triphosphate hydrolases"/>
    <property type="match status" value="1"/>
</dbReference>
<dbReference type="GO" id="GO:0043531">
    <property type="term" value="F:ADP binding"/>
    <property type="evidence" value="ECO:0007669"/>
    <property type="project" value="TreeGrafter"/>
</dbReference>
<dbReference type="GO" id="GO:0046933">
    <property type="term" value="F:proton-transporting ATP synthase activity, rotational mechanism"/>
    <property type="evidence" value="ECO:0007669"/>
    <property type="project" value="InterPro"/>
</dbReference>
<gene>
    <name evidence="7" type="ORF">STAS_14583</name>
</gene>
<dbReference type="InterPro" id="IPR004100">
    <property type="entry name" value="ATPase_F1/V1/A1_a/bsu_N"/>
</dbReference>
<dbReference type="PANTHER" id="PTHR48082">
    <property type="entry name" value="ATP SYNTHASE SUBUNIT ALPHA, MITOCHONDRIAL"/>
    <property type="match status" value="1"/>
</dbReference>
<dbReference type="SUPFAM" id="SSF50615">
    <property type="entry name" value="N-terminal domain of alpha and beta subunits of F1 ATP synthase"/>
    <property type="match status" value="1"/>
</dbReference>
<dbReference type="Pfam" id="PF02874">
    <property type="entry name" value="ATP-synt_ab_N"/>
    <property type="match status" value="1"/>
</dbReference>
<evidence type="ECO:0000256" key="5">
    <source>
        <dbReference type="SAM" id="MobiDB-lite"/>
    </source>
</evidence>
<comment type="similarity">
    <text evidence="1">Belongs to the ATPase alpha/beta chains family.</text>
</comment>
<dbReference type="EMBL" id="BKCP01005461">
    <property type="protein sequence ID" value="GER38138.1"/>
    <property type="molecule type" value="Genomic_DNA"/>
</dbReference>
<protein>
    <submittedName>
        <fullName evidence="7">ATP synthase subunit alpha</fullName>
    </submittedName>
</protein>